<evidence type="ECO:0000313" key="3">
    <source>
        <dbReference type="EMBL" id="KAG9242053.1"/>
    </source>
</evidence>
<proteinExistence type="predicted"/>
<dbReference type="EMBL" id="MU254119">
    <property type="protein sequence ID" value="KAG9242053.1"/>
    <property type="molecule type" value="Genomic_DNA"/>
</dbReference>
<sequence>MAAKPVRRSFNRLAVCVVLLMCLLSLYEYQFPDPGPRQNAAQIAKHTNMGMTEQQCRAAFPGLTMEVDALVERGPFRLERANDDYMGLVQGRIADGKLYITSYDHKPNRDMLFERTATLQALHRAIITTPFTEPLPDTIFALTVLDTPRNNTWSFSRSNNPLLSAERYWVMPHFSSWSWPLPFIGTADEALAKIDVIEEMGWEQKIDKTVWRGTAWFNNVGNTDLRPKLLKVTKGKEWADVEQLVWGSNAVTANNSLSIEVFCRYKYMIYTEGITYSGRLPFHQACASILLIPPINYLMHTTHSIRPVLASSLLNPFSPPVHDSRWPTTYSASEGNAIFVDDDWKDIEATVMWLREHPAVAEGIARRQRKTFVESGVLSMEAEVCYWRALIRAWSSVAVLGEGWDGAEGVRWETFALGVRE</sequence>
<keyword evidence="4" id="KW-1185">Reference proteome</keyword>
<comment type="caution">
    <text evidence="3">The sequence shown here is derived from an EMBL/GenBank/DDBJ whole genome shotgun (WGS) entry which is preliminary data.</text>
</comment>
<dbReference type="Proteomes" id="UP000887226">
    <property type="component" value="Unassembled WGS sequence"/>
</dbReference>
<feature type="chain" id="PRO_5040313267" description="Glycosyl transferase CAP10 domain-containing protein" evidence="1">
    <location>
        <begin position="30"/>
        <end position="421"/>
    </location>
</feature>
<dbReference type="OrthoDB" id="202415at2759"/>
<keyword evidence="1" id="KW-0732">Signal</keyword>
<dbReference type="SMART" id="SM00672">
    <property type="entry name" value="CAP10"/>
    <property type="match status" value="1"/>
</dbReference>
<feature type="signal peptide" evidence="1">
    <location>
        <begin position="1"/>
        <end position="29"/>
    </location>
</feature>
<protein>
    <recommendedName>
        <fullName evidence="2">Glycosyl transferase CAP10 domain-containing protein</fullName>
    </recommendedName>
</protein>
<organism evidence="3 4">
    <name type="scientific">Calycina marina</name>
    <dbReference type="NCBI Taxonomy" id="1763456"/>
    <lineage>
        <taxon>Eukaryota</taxon>
        <taxon>Fungi</taxon>
        <taxon>Dikarya</taxon>
        <taxon>Ascomycota</taxon>
        <taxon>Pezizomycotina</taxon>
        <taxon>Leotiomycetes</taxon>
        <taxon>Helotiales</taxon>
        <taxon>Pezizellaceae</taxon>
        <taxon>Calycina</taxon>
    </lineage>
</organism>
<accession>A0A9P8CCJ5</accession>
<dbReference type="InterPro" id="IPR051091">
    <property type="entry name" value="O-Glucosyltr/Glycosyltrsf_90"/>
</dbReference>
<dbReference type="PANTHER" id="PTHR12203">
    <property type="entry name" value="KDEL LYS-ASP-GLU-LEU CONTAINING - RELATED"/>
    <property type="match status" value="1"/>
</dbReference>
<gene>
    <name evidence="3" type="ORF">BJ878DRAFT_556520</name>
</gene>
<evidence type="ECO:0000259" key="2">
    <source>
        <dbReference type="SMART" id="SM00672"/>
    </source>
</evidence>
<dbReference type="PANTHER" id="PTHR12203:SF63">
    <property type="entry name" value="GLYCOSYL TRANSFERASE CAP10 DOMAIN-CONTAINING PROTEIN"/>
    <property type="match status" value="1"/>
</dbReference>
<feature type="domain" description="Glycosyl transferase CAP10" evidence="2">
    <location>
        <begin position="134"/>
        <end position="394"/>
    </location>
</feature>
<evidence type="ECO:0000256" key="1">
    <source>
        <dbReference type="SAM" id="SignalP"/>
    </source>
</evidence>
<dbReference type="Pfam" id="PF05686">
    <property type="entry name" value="Glyco_transf_90"/>
    <property type="match status" value="1"/>
</dbReference>
<reference evidence="3" key="1">
    <citation type="journal article" date="2021" name="IMA Fungus">
        <title>Genomic characterization of three marine fungi, including Emericellopsis atlantica sp. nov. with signatures of a generalist lifestyle and marine biomass degradation.</title>
        <authorList>
            <person name="Hagestad O.C."/>
            <person name="Hou L."/>
            <person name="Andersen J.H."/>
            <person name="Hansen E.H."/>
            <person name="Altermark B."/>
            <person name="Li C."/>
            <person name="Kuhnert E."/>
            <person name="Cox R.J."/>
            <person name="Crous P.W."/>
            <person name="Spatafora J.W."/>
            <person name="Lail K."/>
            <person name="Amirebrahimi M."/>
            <person name="Lipzen A."/>
            <person name="Pangilinan J."/>
            <person name="Andreopoulos W."/>
            <person name="Hayes R.D."/>
            <person name="Ng V."/>
            <person name="Grigoriev I.V."/>
            <person name="Jackson S.A."/>
            <person name="Sutton T.D.S."/>
            <person name="Dobson A.D.W."/>
            <person name="Rama T."/>
        </authorList>
    </citation>
    <scope>NUCLEOTIDE SEQUENCE</scope>
    <source>
        <strain evidence="3">TRa3180A</strain>
    </source>
</reference>
<name>A0A9P8CCJ5_9HELO</name>
<dbReference type="InterPro" id="IPR006598">
    <property type="entry name" value="CAP10"/>
</dbReference>
<dbReference type="AlphaFoldDB" id="A0A9P8CCJ5"/>
<evidence type="ECO:0000313" key="4">
    <source>
        <dbReference type="Proteomes" id="UP000887226"/>
    </source>
</evidence>